<dbReference type="Proteomes" id="UP001056120">
    <property type="component" value="Linkage Group LG29"/>
</dbReference>
<sequence length="361" mass="40315">MADFDAPSFSLGLDCDLFDSEPQITPVTHETHPSSSSNPFSVASATFKDEDDEFETLIVDDSEPEFPDSRPKLKRLRRCLTTSSTSSSVPAKAKSELHSTAVIDDEDTDQHLHTQHHVVCTSLNLPPSRPGALTVKKKQHLSNDRETVSTDSDADSCDPVVGRKCNGSDLNSNLGKYDDLHQHVKRMQNVSNAWGDFPKAYRYFFHDDSRIQELVRSRLPNFSPLGNLLNIDLEQPGTSKIDYMGQFRFGESSKQAARTVKNKRSSPSRKISRKSETEMSQGWVNPKLGVGKVTTKGAVKRKAHTARQTAGHWLTGSDGKKVYVGKRGQELMGRVAYMQYKKESGLGFKKVKRKSVNKKKK</sequence>
<gene>
    <name evidence="1" type="ORF">L1987_85200</name>
</gene>
<evidence type="ECO:0000313" key="1">
    <source>
        <dbReference type="EMBL" id="KAI3675610.1"/>
    </source>
</evidence>
<protein>
    <submittedName>
        <fullName evidence="1">Uncharacterized protein</fullName>
    </submittedName>
</protein>
<keyword evidence="2" id="KW-1185">Reference proteome</keyword>
<comment type="caution">
    <text evidence="1">The sequence shown here is derived from an EMBL/GenBank/DDBJ whole genome shotgun (WGS) entry which is preliminary data.</text>
</comment>
<dbReference type="EMBL" id="CM042046">
    <property type="protein sequence ID" value="KAI3675610.1"/>
    <property type="molecule type" value="Genomic_DNA"/>
</dbReference>
<reference evidence="2" key="1">
    <citation type="journal article" date="2022" name="Mol. Ecol. Resour.">
        <title>The genomes of chicory, endive, great burdock and yacon provide insights into Asteraceae palaeo-polyploidization history and plant inulin production.</title>
        <authorList>
            <person name="Fan W."/>
            <person name="Wang S."/>
            <person name="Wang H."/>
            <person name="Wang A."/>
            <person name="Jiang F."/>
            <person name="Liu H."/>
            <person name="Zhao H."/>
            <person name="Xu D."/>
            <person name="Zhang Y."/>
        </authorList>
    </citation>
    <scope>NUCLEOTIDE SEQUENCE [LARGE SCALE GENOMIC DNA]</scope>
    <source>
        <strain evidence="2">cv. Yunnan</strain>
    </source>
</reference>
<accession>A0ACB8XX23</accession>
<name>A0ACB8XX23_9ASTR</name>
<evidence type="ECO:0000313" key="2">
    <source>
        <dbReference type="Proteomes" id="UP001056120"/>
    </source>
</evidence>
<proteinExistence type="predicted"/>
<organism evidence="1 2">
    <name type="scientific">Smallanthus sonchifolius</name>
    <dbReference type="NCBI Taxonomy" id="185202"/>
    <lineage>
        <taxon>Eukaryota</taxon>
        <taxon>Viridiplantae</taxon>
        <taxon>Streptophyta</taxon>
        <taxon>Embryophyta</taxon>
        <taxon>Tracheophyta</taxon>
        <taxon>Spermatophyta</taxon>
        <taxon>Magnoliopsida</taxon>
        <taxon>eudicotyledons</taxon>
        <taxon>Gunneridae</taxon>
        <taxon>Pentapetalae</taxon>
        <taxon>asterids</taxon>
        <taxon>campanulids</taxon>
        <taxon>Asterales</taxon>
        <taxon>Asteraceae</taxon>
        <taxon>Asteroideae</taxon>
        <taxon>Heliantheae alliance</taxon>
        <taxon>Millerieae</taxon>
        <taxon>Smallanthus</taxon>
    </lineage>
</organism>
<reference evidence="1 2" key="2">
    <citation type="journal article" date="2022" name="Mol. Ecol. Resour.">
        <title>The genomes of chicory, endive, great burdock and yacon provide insights into Asteraceae paleo-polyploidization history and plant inulin production.</title>
        <authorList>
            <person name="Fan W."/>
            <person name="Wang S."/>
            <person name="Wang H."/>
            <person name="Wang A."/>
            <person name="Jiang F."/>
            <person name="Liu H."/>
            <person name="Zhao H."/>
            <person name="Xu D."/>
            <person name="Zhang Y."/>
        </authorList>
    </citation>
    <scope>NUCLEOTIDE SEQUENCE [LARGE SCALE GENOMIC DNA]</scope>
    <source>
        <strain evidence="2">cv. Yunnan</strain>
        <tissue evidence="1">Leaves</tissue>
    </source>
</reference>